<dbReference type="Gene3D" id="3.90.660.10">
    <property type="match status" value="1"/>
</dbReference>
<reference evidence="2" key="1">
    <citation type="submission" date="2024-04" db="UniProtKB">
        <authorList>
            <consortium name="EnsemblMetazoa"/>
        </authorList>
    </citation>
    <scope>IDENTIFICATION</scope>
    <source>
        <strain evidence="2">EBRO</strain>
    </source>
</reference>
<dbReference type="AlphaFoldDB" id="A0AAG5D0N5"/>
<dbReference type="InterPro" id="IPR050281">
    <property type="entry name" value="Flavin_monoamine_oxidase"/>
</dbReference>
<dbReference type="PANTHER" id="PTHR10742">
    <property type="entry name" value="FLAVIN MONOAMINE OXIDASE"/>
    <property type="match status" value="1"/>
</dbReference>
<evidence type="ECO:0000313" key="2">
    <source>
        <dbReference type="EnsemblMetazoa" id="ENSAATROPP004510"/>
    </source>
</evidence>
<protein>
    <recommendedName>
        <fullName evidence="1">Amine oxidase domain-containing protein</fullName>
    </recommendedName>
</protein>
<dbReference type="Gene3D" id="3.50.50.60">
    <property type="entry name" value="FAD/NAD(P)-binding domain"/>
    <property type="match status" value="1"/>
</dbReference>
<dbReference type="Pfam" id="PF01593">
    <property type="entry name" value="Amino_oxidase"/>
    <property type="match status" value="1"/>
</dbReference>
<dbReference type="EnsemblMetazoa" id="ENSAATROPT004707">
    <property type="protein sequence ID" value="ENSAATROPP004510"/>
    <property type="gene ID" value="ENSAATROPG003748"/>
</dbReference>
<name>A0AAG5D0N5_ANOAO</name>
<dbReference type="SUPFAM" id="SSF51905">
    <property type="entry name" value="FAD/NAD(P)-binding domain"/>
    <property type="match status" value="1"/>
</dbReference>
<keyword evidence="3" id="KW-1185">Reference proteome</keyword>
<evidence type="ECO:0000313" key="3">
    <source>
        <dbReference type="Proteomes" id="UP000075880"/>
    </source>
</evidence>
<accession>A0AAG5D0N5</accession>
<dbReference type="SUPFAM" id="SSF54373">
    <property type="entry name" value="FAD-linked reductases, C-terminal domain"/>
    <property type="match status" value="1"/>
</dbReference>
<organism evidence="2 3">
    <name type="scientific">Anopheles atroparvus</name>
    <name type="common">European mosquito</name>
    <dbReference type="NCBI Taxonomy" id="41427"/>
    <lineage>
        <taxon>Eukaryota</taxon>
        <taxon>Metazoa</taxon>
        <taxon>Ecdysozoa</taxon>
        <taxon>Arthropoda</taxon>
        <taxon>Hexapoda</taxon>
        <taxon>Insecta</taxon>
        <taxon>Pterygota</taxon>
        <taxon>Neoptera</taxon>
        <taxon>Endopterygota</taxon>
        <taxon>Diptera</taxon>
        <taxon>Nematocera</taxon>
        <taxon>Culicoidea</taxon>
        <taxon>Culicidae</taxon>
        <taxon>Anophelinae</taxon>
        <taxon>Anopheles</taxon>
    </lineage>
</organism>
<dbReference type="GO" id="GO:0046592">
    <property type="term" value="F:polyamine oxidase activity"/>
    <property type="evidence" value="ECO:0007669"/>
    <property type="project" value="TreeGrafter"/>
</dbReference>
<sequence>MRTLCDGKVGMETEPNVLIIGAGAAGIAAATRLLERGFKKLKILEAQDRIGGRIHSVRRGKNVLDYGAQWVHGKENNFVYDLANEYGLIEVESHMENELYYTSGGAMIPKDTSDRIMRTLNTLLQENEDALKKFTGSLGAFYDKVFHEGVRSGSFDGMDRHTCQQIYDFFVKYHNTYNATDTLHEVSGAGLLEFEDHQDEYLINWKNRGFHTILDLLMKKLPEQNCTPIPVEDYIKFNHTVSSIKWNTADGSSVTVTCANGATFTAAHLIVTVSLGVLKEMHTAWFDPPLPDLKRNTIEGLYIGTIDKMFLEFDEPFWPRDWRGFGLLWEPKDLVELQATGRQWLESVCSFFVPDRTERVLVGWIYGRDARTMESLPEAQVVEGLMYLLRKFLPTDQFRLHAATGPTWFSRSRWYSDPLFRGSYSSRSLKSDTMGATAADLALPLTTRNTLGVGSDAEWPVVQFAGEASHPEFYSTVQGAIASGWREADRLIHLYRTVLPMKGKL</sequence>
<feature type="domain" description="Amine oxidase" evidence="1">
    <location>
        <begin position="25"/>
        <end position="492"/>
    </location>
</feature>
<evidence type="ECO:0000259" key="1">
    <source>
        <dbReference type="Pfam" id="PF01593"/>
    </source>
</evidence>
<dbReference type="InterPro" id="IPR036188">
    <property type="entry name" value="FAD/NAD-bd_sf"/>
</dbReference>
<dbReference type="InterPro" id="IPR002937">
    <property type="entry name" value="Amino_oxidase"/>
</dbReference>
<proteinExistence type="predicted"/>
<dbReference type="PANTHER" id="PTHR10742:SF398">
    <property type="entry name" value="AMINE OXIDASE DOMAIN-CONTAINING PROTEIN-RELATED"/>
    <property type="match status" value="1"/>
</dbReference>
<dbReference type="Proteomes" id="UP000075880">
    <property type="component" value="Unassembled WGS sequence"/>
</dbReference>